<evidence type="ECO:0000256" key="10">
    <source>
        <dbReference type="ARBA" id="ARBA00022989"/>
    </source>
</evidence>
<dbReference type="InterPro" id="IPR052463">
    <property type="entry name" value="O-linked_mannose_GnT"/>
</dbReference>
<evidence type="ECO:0000256" key="11">
    <source>
        <dbReference type="ARBA" id="ARBA00023034"/>
    </source>
</evidence>
<keyword evidence="9" id="KW-0735">Signal-anchor</keyword>
<dbReference type="EMBL" id="QCYY01002418">
    <property type="protein sequence ID" value="ROT70497.1"/>
    <property type="molecule type" value="Genomic_DNA"/>
</dbReference>
<proteinExistence type="inferred from homology"/>
<dbReference type="GO" id="GO:0016266">
    <property type="term" value="P:protein O-linked glycosylation via N-acetyl-galactosamine"/>
    <property type="evidence" value="ECO:0007669"/>
    <property type="project" value="TreeGrafter"/>
</dbReference>
<dbReference type="InterPro" id="IPR029044">
    <property type="entry name" value="Nucleotide-diphossugar_trans"/>
</dbReference>
<dbReference type="PANTHER" id="PTHR46396:SF2">
    <property type="entry name" value="ILEI_PANDER DOMAIN-CONTAINING PROTEIN"/>
    <property type="match status" value="1"/>
</dbReference>
<dbReference type="Proteomes" id="UP000283509">
    <property type="component" value="Unassembled WGS sequence"/>
</dbReference>
<keyword evidence="11" id="KW-0333">Golgi apparatus</keyword>
<dbReference type="OrthoDB" id="10366026at2759"/>
<keyword evidence="13" id="KW-0464">Manganese</keyword>
<evidence type="ECO:0000256" key="4">
    <source>
        <dbReference type="ARBA" id="ARBA00006492"/>
    </source>
</evidence>
<dbReference type="PANTHER" id="PTHR46396">
    <property type="entry name" value="PROTEIN O-LINKED-MANNOSE BETA-1,2-N-ACETYLGLUCOSAMINYLTRANSFERASE 1"/>
    <property type="match status" value="1"/>
</dbReference>
<evidence type="ECO:0000256" key="14">
    <source>
        <dbReference type="SAM" id="MobiDB-lite"/>
    </source>
</evidence>
<comment type="pathway">
    <text evidence="3">Protein modification; protein glycosylation.</text>
</comment>
<sequence>MGTNTVPYLKEPVIRMPLQREAPIVLHDVAALKLPSWQQHITQEIKDATVLTGNPCRESFLPSPPTARSYVFYYRLDWTPSGQSDISQYHNAAMCVGLWSLSDQGHHRGVSAVRFSPNSTLYLLANFDARMDYVRRQDHTMKGGRFHPVKEDLSLLVLDQRTGRAMMRRSFRTSVEFSWWADLVWWLQRVSPGRLVVITVTGRAPHWAFVMRARSSPNWVLPSRPIWRNRRRGHGPSSKITLAFRDVNDSIYAEGTISLSAEPLPTIKTVTDKERWHYCHLHAAMGGLCDEHTPDPLPPPPPPTLPRQSALAHVPVVVTAGARHQYLYHTLNALLTAPGAQRNNVLVVLGDAPQPTTQLLRLINVNFTKVPVHGEGNLKLFRYYRSVFQLVARTFPDAPAVIFLDEDVEVSPDFFSYMSQTLWLLREDPTLYCINTYSFLLTTDNGRSASLVRRGETQVMWGYAVTTNFINESLHMWPESGENEDILTYKLLLPPRTLIHTPLGRGGTHSNCPQPKECCCRLSQGVPLGHYWAHYADLQWHLDRVAPGRILVLTVAVSGAMGLRQAALQLARLGSLFALHLTPMAHWTWVFVKGGRTISETVILQGLAQHQAHLILPLSDLPTPTTPSNQTLQQQRWHYCHLHAAMGGLCDEHTPDPLPPPPPPTLPRQSALAHVPVVVTAGARHQYLYHTLNALLTAPGAQRNNVLVVLGDAPQPTTQLLRLINVNFTKVPVHGEGNLKLFRYYRSVFQLVARTFPDAPAVIFLDEDVEVSPDFFSYMSQTLWLLREDPTLYCINGFSATGFEGRAFDKSQVIRGSVQVEWGYAVSLDFVREALASWIDEVNTLFYDFWLYTNIRKDRECVFPEVSRTRHFGMGTNTVPYLKEPVIRMPLQREAPIVLHDVAALKLPSWQQHITQEIKDATVLTGNPCRESFLPSPPTARSYVFYYRLDWTPSGQSDISQYHNAAMCVGLWSLSDQGHHRGVSAVRFSPNSTLYLLVWSSFNAWGLEVDGCNNTQQQACYNLLLPPEDAHPHAPREGEGLTLTVLNQRNAAVVFHKVFPLGHYWAHYADLQWHLDRVAPGRILVLTVAVSGAMGLRQAALNSLASAPSSPCTSRPWHTGHGSSSRAAAPFQRRSSFKD</sequence>
<dbReference type="AlphaFoldDB" id="A0A3R7M1Q2"/>
<reference evidence="15 16" key="2">
    <citation type="submission" date="2019-01" db="EMBL/GenBank/DDBJ databases">
        <title>The decoding of complex shrimp genome reveals the adaptation for benthos swimmer, frequently molting mechanism and breeding impact on genome.</title>
        <authorList>
            <person name="Sun Y."/>
            <person name="Gao Y."/>
            <person name="Yu Y."/>
        </authorList>
    </citation>
    <scope>NUCLEOTIDE SEQUENCE [LARGE SCALE GENOMIC DNA]</scope>
    <source>
        <tissue evidence="15">Muscle</tissue>
    </source>
</reference>
<evidence type="ECO:0000256" key="12">
    <source>
        <dbReference type="ARBA" id="ARBA00023136"/>
    </source>
</evidence>
<keyword evidence="8" id="KW-0479">Metal-binding</keyword>
<name>A0A3R7M1Q2_PENVA</name>
<keyword evidence="16" id="KW-1185">Reference proteome</keyword>
<evidence type="ECO:0000256" key="1">
    <source>
        <dbReference type="ARBA" id="ARBA00001936"/>
    </source>
</evidence>
<evidence type="ECO:0000256" key="9">
    <source>
        <dbReference type="ARBA" id="ARBA00022968"/>
    </source>
</evidence>
<dbReference type="GO" id="GO:0000139">
    <property type="term" value="C:Golgi membrane"/>
    <property type="evidence" value="ECO:0007669"/>
    <property type="project" value="UniProtKB-SubCell"/>
</dbReference>
<comment type="caution">
    <text evidence="15">The sequence shown here is derived from an EMBL/GenBank/DDBJ whole genome shotgun (WGS) entry which is preliminary data.</text>
</comment>
<evidence type="ECO:0000313" key="16">
    <source>
        <dbReference type="Proteomes" id="UP000283509"/>
    </source>
</evidence>
<keyword evidence="5 15" id="KW-0328">Glycosyltransferase</keyword>
<dbReference type="Pfam" id="PF03071">
    <property type="entry name" value="GNT-I"/>
    <property type="match status" value="2"/>
</dbReference>
<evidence type="ECO:0000256" key="8">
    <source>
        <dbReference type="ARBA" id="ARBA00022723"/>
    </source>
</evidence>
<protein>
    <submittedName>
        <fullName evidence="15">Protein O-linked mannose N-acetylglucosaminyltransferase 1 (Beta 1,2-)</fullName>
    </submittedName>
</protein>
<comment type="cofactor">
    <cofactor evidence="1">
        <name>Mn(2+)</name>
        <dbReference type="ChEBI" id="CHEBI:29035"/>
    </cofactor>
</comment>
<evidence type="ECO:0000256" key="7">
    <source>
        <dbReference type="ARBA" id="ARBA00022692"/>
    </source>
</evidence>
<dbReference type="GO" id="GO:0046872">
    <property type="term" value="F:metal ion binding"/>
    <property type="evidence" value="ECO:0007669"/>
    <property type="project" value="UniProtKB-KW"/>
</dbReference>
<dbReference type="GO" id="GO:0047223">
    <property type="term" value="F:beta-1,3-galactosyl-O-glycosyl-glycoprotein beta-1,3-N-acetylglucosaminyltransferase activity"/>
    <property type="evidence" value="ECO:0007669"/>
    <property type="project" value="TreeGrafter"/>
</dbReference>
<reference evidence="15 16" key="1">
    <citation type="submission" date="2018-04" db="EMBL/GenBank/DDBJ databases">
        <authorList>
            <person name="Zhang X."/>
            <person name="Yuan J."/>
            <person name="Li F."/>
            <person name="Xiang J."/>
        </authorList>
    </citation>
    <scope>NUCLEOTIDE SEQUENCE [LARGE SCALE GENOMIC DNA]</scope>
    <source>
        <tissue evidence="15">Muscle</tissue>
    </source>
</reference>
<evidence type="ECO:0000256" key="6">
    <source>
        <dbReference type="ARBA" id="ARBA00022679"/>
    </source>
</evidence>
<evidence type="ECO:0000256" key="3">
    <source>
        <dbReference type="ARBA" id="ARBA00004922"/>
    </source>
</evidence>
<dbReference type="STRING" id="6689.A0A3R7M1Q2"/>
<evidence type="ECO:0000256" key="13">
    <source>
        <dbReference type="ARBA" id="ARBA00023211"/>
    </source>
</evidence>
<keyword evidence="6 15" id="KW-0808">Transferase</keyword>
<dbReference type="Gene3D" id="3.90.550.10">
    <property type="entry name" value="Spore Coat Polysaccharide Biosynthesis Protein SpsA, Chain A"/>
    <property type="match status" value="2"/>
</dbReference>
<comment type="similarity">
    <text evidence="4">Belongs to the glycosyltransferase 13 family.</text>
</comment>
<evidence type="ECO:0000256" key="2">
    <source>
        <dbReference type="ARBA" id="ARBA00004323"/>
    </source>
</evidence>
<evidence type="ECO:0000256" key="5">
    <source>
        <dbReference type="ARBA" id="ARBA00022676"/>
    </source>
</evidence>
<dbReference type="InterPro" id="IPR004139">
    <property type="entry name" value="Glyco_trans_13"/>
</dbReference>
<keyword evidence="12" id="KW-0472">Membrane</keyword>
<feature type="region of interest" description="Disordered" evidence="14">
    <location>
        <begin position="1111"/>
        <end position="1139"/>
    </location>
</feature>
<dbReference type="UniPathway" id="UPA00378"/>
<keyword evidence="10" id="KW-1133">Transmembrane helix</keyword>
<dbReference type="SUPFAM" id="SSF50993">
    <property type="entry name" value="Peptidase/esterase 'gauge' domain"/>
    <property type="match status" value="1"/>
</dbReference>
<gene>
    <name evidence="15" type="ORF">C7M84_011226</name>
</gene>
<dbReference type="SUPFAM" id="SSF53448">
    <property type="entry name" value="Nucleotide-diphospho-sugar transferases"/>
    <property type="match status" value="2"/>
</dbReference>
<organism evidence="15 16">
    <name type="scientific">Penaeus vannamei</name>
    <name type="common">Whiteleg shrimp</name>
    <name type="synonym">Litopenaeus vannamei</name>
    <dbReference type="NCBI Taxonomy" id="6689"/>
    <lineage>
        <taxon>Eukaryota</taxon>
        <taxon>Metazoa</taxon>
        <taxon>Ecdysozoa</taxon>
        <taxon>Arthropoda</taxon>
        <taxon>Crustacea</taxon>
        <taxon>Multicrustacea</taxon>
        <taxon>Malacostraca</taxon>
        <taxon>Eumalacostraca</taxon>
        <taxon>Eucarida</taxon>
        <taxon>Decapoda</taxon>
        <taxon>Dendrobranchiata</taxon>
        <taxon>Penaeoidea</taxon>
        <taxon>Penaeidae</taxon>
        <taxon>Penaeus</taxon>
    </lineage>
</organism>
<evidence type="ECO:0000313" key="15">
    <source>
        <dbReference type="EMBL" id="ROT70497.1"/>
    </source>
</evidence>
<keyword evidence="7" id="KW-0812">Transmembrane</keyword>
<accession>A0A3R7M1Q2</accession>
<comment type="subcellular location">
    <subcellularLocation>
        <location evidence="2">Golgi apparatus membrane</location>
        <topology evidence="2">Single-pass type II membrane protein</topology>
    </subcellularLocation>
</comment>